<dbReference type="AlphaFoldDB" id="A0AAV4JY59"/>
<evidence type="ECO:0000256" key="1">
    <source>
        <dbReference type="SAM" id="MobiDB-lite"/>
    </source>
</evidence>
<evidence type="ECO:0000313" key="2">
    <source>
        <dbReference type="EMBL" id="GFS26663.1"/>
    </source>
</evidence>
<keyword evidence="3" id="KW-1185">Reference proteome</keyword>
<accession>A0AAV4JY59</accession>
<reference evidence="2 3" key="1">
    <citation type="journal article" date="2021" name="Elife">
        <title>Chloroplast acquisition without the gene transfer in kleptoplastic sea slugs, Plakobranchus ocellatus.</title>
        <authorList>
            <person name="Maeda T."/>
            <person name="Takahashi S."/>
            <person name="Yoshida T."/>
            <person name="Shimamura S."/>
            <person name="Takaki Y."/>
            <person name="Nagai Y."/>
            <person name="Toyoda A."/>
            <person name="Suzuki Y."/>
            <person name="Arimoto A."/>
            <person name="Ishii H."/>
            <person name="Satoh N."/>
            <person name="Nishiyama T."/>
            <person name="Hasebe M."/>
            <person name="Maruyama T."/>
            <person name="Minagawa J."/>
            <person name="Obokata J."/>
            <person name="Shigenobu S."/>
        </authorList>
    </citation>
    <scope>NUCLEOTIDE SEQUENCE [LARGE SCALE GENOMIC DNA]</scope>
</reference>
<gene>
    <name evidence="2" type="ORF">ElyMa_005222100</name>
</gene>
<protein>
    <recommendedName>
        <fullName evidence="4">Reverse transcriptase zinc-binding domain-containing protein</fullName>
    </recommendedName>
</protein>
<feature type="compositionally biased region" description="Acidic residues" evidence="1">
    <location>
        <begin position="42"/>
        <end position="60"/>
    </location>
</feature>
<dbReference type="EMBL" id="BMAT01010427">
    <property type="protein sequence ID" value="GFS26663.1"/>
    <property type="molecule type" value="Genomic_DNA"/>
</dbReference>
<organism evidence="2 3">
    <name type="scientific">Elysia marginata</name>
    <dbReference type="NCBI Taxonomy" id="1093978"/>
    <lineage>
        <taxon>Eukaryota</taxon>
        <taxon>Metazoa</taxon>
        <taxon>Spiralia</taxon>
        <taxon>Lophotrochozoa</taxon>
        <taxon>Mollusca</taxon>
        <taxon>Gastropoda</taxon>
        <taxon>Heterobranchia</taxon>
        <taxon>Euthyneura</taxon>
        <taxon>Panpulmonata</taxon>
        <taxon>Sacoglossa</taxon>
        <taxon>Placobranchoidea</taxon>
        <taxon>Plakobranchidae</taxon>
        <taxon>Elysia</taxon>
    </lineage>
</organism>
<sequence length="171" mass="20035">MSEQDSTRQNMDIVKLEPAPLAGNYRLARREIGRTYHSAAAVEEEEEDNDDDEEEEEQEQETLGLIWTGRNPFYNAKIEKCIATEEWRKKWENNIPTCGSKITNPIQSFPGFTTLKREHWVITKRLRTRHGKTTFMMFKWKLKDSPMCQRCSKAPDTTDHIVLNCPVTKRD</sequence>
<comment type="caution">
    <text evidence="2">The sequence shown here is derived from an EMBL/GenBank/DDBJ whole genome shotgun (WGS) entry which is preliminary data.</text>
</comment>
<dbReference type="Proteomes" id="UP000762676">
    <property type="component" value="Unassembled WGS sequence"/>
</dbReference>
<evidence type="ECO:0000313" key="3">
    <source>
        <dbReference type="Proteomes" id="UP000762676"/>
    </source>
</evidence>
<name>A0AAV4JY59_9GAST</name>
<evidence type="ECO:0008006" key="4">
    <source>
        <dbReference type="Google" id="ProtNLM"/>
    </source>
</evidence>
<proteinExistence type="predicted"/>
<feature type="region of interest" description="Disordered" evidence="1">
    <location>
        <begin position="36"/>
        <end position="62"/>
    </location>
</feature>